<comment type="caution">
    <text evidence="1">The sequence shown here is derived from an EMBL/GenBank/DDBJ whole genome shotgun (WGS) entry which is preliminary data.</text>
</comment>
<organism evidence="1 2">
    <name type="scientific">Pseudanabaena mucicola FACHB-723</name>
    <dbReference type="NCBI Taxonomy" id="2692860"/>
    <lineage>
        <taxon>Bacteria</taxon>
        <taxon>Bacillati</taxon>
        <taxon>Cyanobacteriota</taxon>
        <taxon>Cyanophyceae</taxon>
        <taxon>Pseudanabaenales</taxon>
        <taxon>Pseudanabaenaceae</taxon>
        <taxon>Pseudanabaena</taxon>
    </lineage>
</organism>
<dbReference type="RefSeq" id="WP_190404319.1">
    <property type="nucleotide sequence ID" value="NZ_JACJQB010000040.1"/>
</dbReference>
<name>A0ABR8A0A5_9CYAN</name>
<evidence type="ECO:0000313" key="2">
    <source>
        <dbReference type="Proteomes" id="UP000642094"/>
    </source>
</evidence>
<sequence>MGTITIQVDAEVAKAYQGINSTNRKKIEMLFNILLQQELKEISLMQIMDDIGYQAEKNGLTPEILESILADED</sequence>
<keyword evidence="2" id="KW-1185">Reference proteome</keyword>
<gene>
    <name evidence="1" type="ORF">H6F41_15275</name>
</gene>
<evidence type="ECO:0000313" key="1">
    <source>
        <dbReference type="EMBL" id="MBD2189494.1"/>
    </source>
</evidence>
<reference evidence="1 2" key="1">
    <citation type="journal article" date="2020" name="ISME J.">
        <title>Comparative genomics reveals insights into cyanobacterial evolution and habitat adaptation.</title>
        <authorList>
            <person name="Chen M.Y."/>
            <person name="Teng W.K."/>
            <person name="Zhao L."/>
            <person name="Hu C.X."/>
            <person name="Zhou Y.K."/>
            <person name="Han B.P."/>
            <person name="Song L.R."/>
            <person name="Shu W.S."/>
        </authorList>
    </citation>
    <scope>NUCLEOTIDE SEQUENCE [LARGE SCALE GENOMIC DNA]</scope>
    <source>
        <strain evidence="1 2">FACHB-723</strain>
    </source>
</reference>
<evidence type="ECO:0008006" key="3">
    <source>
        <dbReference type="Google" id="ProtNLM"/>
    </source>
</evidence>
<dbReference type="Proteomes" id="UP000642094">
    <property type="component" value="Unassembled WGS sequence"/>
</dbReference>
<protein>
    <recommendedName>
        <fullName evidence="3">CopG family transcriptional regulator</fullName>
    </recommendedName>
</protein>
<accession>A0ABR8A0A5</accession>
<dbReference type="EMBL" id="JACJQB010000040">
    <property type="protein sequence ID" value="MBD2189494.1"/>
    <property type="molecule type" value="Genomic_DNA"/>
</dbReference>
<proteinExistence type="predicted"/>